<reference evidence="1" key="1">
    <citation type="submission" date="2023-04" db="EMBL/GenBank/DDBJ databases">
        <title>Draft Genome sequencing of Naganishia species isolated from polar environments using Oxford Nanopore Technology.</title>
        <authorList>
            <person name="Leo P."/>
            <person name="Venkateswaran K."/>
        </authorList>
    </citation>
    <scope>NUCLEOTIDE SEQUENCE</scope>
    <source>
        <strain evidence="1">DBVPG 5303</strain>
    </source>
</reference>
<evidence type="ECO:0000313" key="2">
    <source>
        <dbReference type="Proteomes" id="UP001234202"/>
    </source>
</evidence>
<keyword evidence="2" id="KW-1185">Reference proteome</keyword>
<accession>A0ACC2XV15</accession>
<comment type="caution">
    <text evidence="1">The sequence shown here is derived from an EMBL/GenBank/DDBJ whole genome shotgun (WGS) entry which is preliminary data.</text>
</comment>
<dbReference type="EMBL" id="JASBWV010000001">
    <property type="protein sequence ID" value="KAJ9127723.1"/>
    <property type="molecule type" value="Genomic_DNA"/>
</dbReference>
<protein>
    <submittedName>
        <fullName evidence="1">Uncharacterized protein</fullName>
    </submittedName>
</protein>
<proteinExistence type="predicted"/>
<organism evidence="1 2">
    <name type="scientific">Naganishia onofrii</name>
    <dbReference type="NCBI Taxonomy" id="1851511"/>
    <lineage>
        <taxon>Eukaryota</taxon>
        <taxon>Fungi</taxon>
        <taxon>Dikarya</taxon>
        <taxon>Basidiomycota</taxon>
        <taxon>Agaricomycotina</taxon>
        <taxon>Tremellomycetes</taxon>
        <taxon>Filobasidiales</taxon>
        <taxon>Filobasidiaceae</taxon>
        <taxon>Naganishia</taxon>
    </lineage>
</organism>
<evidence type="ECO:0000313" key="1">
    <source>
        <dbReference type="EMBL" id="KAJ9127723.1"/>
    </source>
</evidence>
<name>A0ACC2XV15_9TREE</name>
<sequence>MESPNDNKDKPDTVEEQILAAPPNPVNRGDAEKDGAAVDPQKDLENRRKEFGRKEQAARGRNNEGPNAHGIDHNRGGA</sequence>
<gene>
    <name evidence="1" type="ORF">QFC24_000006</name>
</gene>
<dbReference type="Proteomes" id="UP001234202">
    <property type="component" value="Unassembled WGS sequence"/>
</dbReference>